<dbReference type="InterPro" id="IPR001841">
    <property type="entry name" value="Znf_RING"/>
</dbReference>
<evidence type="ECO:0000256" key="3">
    <source>
        <dbReference type="ARBA" id="ARBA00022833"/>
    </source>
</evidence>
<keyword evidence="2 4" id="KW-0863">Zinc-finger</keyword>
<dbReference type="Gene3D" id="3.30.40.10">
    <property type="entry name" value="Zinc/RING finger domain, C3HC4 (zinc finger)"/>
    <property type="match status" value="1"/>
</dbReference>
<name>A0AAD1ZZD6_9LAMI</name>
<feature type="domain" description="RING-type" evidence="5">
    <location>
        <begin position="198"/>
        <end position="239"/>
    </location>
</feature>
<dbReference type="Pfam" id="PF13639">
    <property type="entry name" value="zf-RING_2"/>
    <property type="match status" value="1"/>
</dbReference>
<dbReference type="Proteomes" id="UP000834106">
    <property type="component" value="Chromosome 15"/>
</dbReference>
<dbReference type="PANTHER" id="PTHR45931">
    <property type="entry name" value="SI:CH211-59O9.10"/>
    <property type="match status" value="1"/>
</dbReference>
<dbReference type="GO" id="GO:0008270">
    <property type="term" value="F:zinc ion binding"/>
    <property type="evidence" value="ECO:0007669"/>
    <property type="project" value="UniProtKB-KW"/>
</dbReference>
<protein>
    <recommendedName>
        <fullName evidence="5">RING-type domain-containing protein</fullName>
    </recommendedName>
</protein>
<dbReference type="GO" id="GO:0061630">
    <property type="term" value="F:ubiquitin protein ligase activity"/>
    <property type="evidence" value="ECO:0007669"/>
    <property type="project" value="TreeGrafter"/>
</dbReference>
<dbReference type="InterPro" id="IPR051834">
    <property type="entry name" value="RING_finger_E3_ligase"/>
</dbReference>
<keyword evidence="7" id="KW-1185">Reference proteome</keyword>
<dbReference type="SMART" id="SM00184">
    <property type="entry name" value="RING"/>
    <property type="match status" value="1"/>
</dbReference>
<evidence type="ECO:0000256" key="2">
    <source>
        <dbReference type="ARBA" id="ARBA00022771"/>
    </source>
</evidence>
<dbReference type="PANTHER" id="PTHR45931:SF16">
    <property type="entry name" value="RING_U-BOX SUPERFAMILY PROTEIN"/>
    <property type="match status" value="1"/>
</dbReference>
<dbReference type="GO" id="GO:0005634">
    <property type="term" value="C:nucleus"/>
    <property type="evidence" value="ECO:0007669"/>
    <property type="project" value="TreeGrafter"/>
</dbReference>
<gene>
    <name evidence="6" type="ORF">FPE_LOCUS24691</name>
</gene>
<dbReference type="PROSITE" id="PS50089">
    <property type="entry name" value="ZF_RING_2"/>
    <property type="match status" value="1"/>
</dbReference>
<evidence type="ECO:0000256" key="4">
    <source>
        <dbReference type="PROSITE-ProRule" id="PRU00175"/>
    </source>
</evidence>
<evidence type="ECO:0000259" key="5">
    <source>
        <dbReference type="PROSITE" id="PS50089"/>
    </source>
</evidence>
<dbReference type="AlphaFoldDB" id="A0AAD1ZZD6"/>
<dbReference type="InterPro" id="IPR013083">
    <property type="entry name" value="Znf_RING/FYVE/PHD"/>
</dbReference>
<keyword evidence="1" id="KW-0479">Metal-binding</keyword>
<proteinExistence type="predicted"/>
<sequence length="255" mass="29491">MFNNAKDAFQFCIFPKDLYYKVTKVGEESVTCNDDHRPRQINIKFSYKTIFDLIDPTYNELFSRNQQVVAEIKIRKISNSICIEYDQFLDYSKAQEILLEAVKTWPLHSYQNHLFFVQTVYFSLMEIATGMSPTHNLLLLRVDAYLVIHHFLDNASGFRQVLQDFIAESNGVVPATDNSIKSLKRKRIQDYINDGESCSICLNEFSQGSEVTCMPCSHSFHCNCIDKWLRKNHTCPLCRFEMTISIDASTKSALC</sequence>
<dbReference type="GO" id="GO:0006511">
    <property type="term" value="P:ubiquitin-dependent protein catabolic process"/>
    <property type="evidence" value="ECO:0007669"/>
    <property type="project" value="TreeGrafter"/>
</dbReference>
<accession>A0AAD1ZZD6</accession>
<reference evidence="6" key="1">
    <citation type="submission" date="2023-05" db="EMBL/GenBank/DDBJ databases">
        <authorList>
            <person name="Huff M."/>
        </authorList>
    </citation>
    <scope>NUCLEOTIDE SEQUENCE</scope>
</reference>
<dbReference type="SUPFAM" id="SSF57850">
    <property type="entry name" value="RING/U-box"/>
    <property type="match status" value="1"/>
</dbReference>
<evidence type="ECO:0000313" key="6">
    <source>
        <dbReference type="EMBL" id="CAI9777261.1"/>
    </source>
</evidence>
<keyword evidence="3" id="KW-0862">Zinc</keyword>
<evidence type="ECO:0000256" key="1">
    <source>
        <dbReference type="ARBA" id="ARBA00022723"/>
    </source>
</evidence>
<dbReference type="EMBL" id="OU503050">
    <property type="protein sequence ID" value="CAI9777261.1"/>
    <property type="molecule type" value="Genomic_DNA"/>
</dbReference>
<evidence type="ECO:0000313" key="7">
    <source>
        <dbReference type="Proteomes" id="UP000834106"/>
    </source>
</evidence>
<organism evidence="6 7">
    <name type="scientific">Fraxinus pennsylvanica</name>
    <dbReference type="NCBI Taxonomy" id="56036"/>
    <lineage>
        <taxon>Eukaryota</taxon>
        <taxon>Viridiplantae</taxon>
        <taxon>Streptophyta</taxon>
        <taxon>Embryophyta</taxon>
        <taxon>Tracheophyta</taxon>
        <taxon>Spermatophyta</taxon>
        <taxon>Magnoliopsida</taxon>
        <taxon>eudicotyledons</taxon>
        <taxon>Gunneridae</taxon>
        <taxon>Pentapetalae</taxon>
        <taxon>asterids</taxon>
        <taxon>lamiids</taxon>
        <taxon>Lamiales</taxon>
        <taxon>Oleaceae</taxon>
        <taxon>Oleeae</taxon>
        <taxon>Fraxinus</taxon>
    </lineage>
</organism>